<keyword evidence="3" id="KW-1185">Reference proteome</keyword>
<dbReference type="InterPro" id="IPR007160">
    <property type="entry name" value="DUF362"/>
</dbReference>
<dbReference type="EMBL" id="AP024086">
    <property type="protein sequence ID" value="BCL61263.1"/>
    <property type="molecule type" value="Genomic_DNA"/>
</dbReference>
<dbReference type="RefSeq" id="WP_228857292.1">
    <property type="nucleotide sequence ID" value="NZ_AP024086.1"/>
</dbReference>
<reference evidence="2" key="1">
    <citation type="submission" date="2020-09" db="EMBL/GenBank/DDBJ databases">
        <title>Desulfogranum mesoprofundum gen. nov., sp. nov., a novel mesophilic, sulfate-reducing chemolithoautotroph isolated from a deep-sea hydrothermal vent chimney in the Suiyo Seamount.</title>
        <authorList>
            <person name="Hashimoto Y."/>
            <person name="Nakagawa S."/>
        </authorList>
    </citation>
    <scope>NUCLEOTIDE SEQUENCE</scope>
    <source>
        <strain evidence="2">KT2</strain>
    </source>
</reference>
<protein>
    <recommendedName>
        <fullName evidence="1">DUF362 domain-containing protein</fullName>
    </recommendedName>
</protein>
<dbReference type="AlphaFoldDB" id="A0A8D5JDL5"/>
<evidence type="ECO:0000259" key="1">
    <source>
        <dbReference type="Pfam" id="PF04015"/>
    </source>
</evidence>
<gene>
    <name evidence="2" type="ORF">DGMP_19560</name>
</gene>
<sequence>MDHCKPVVVLQRCSQYNRIKIVEIIDAVITSLGVTPCFYNKKVLLKPNLISGKGPEFSCTHRTFVAAVALWFHEQGAQVAIGDSPAFGSSSTVCRQMGIAEEIADLDVQLVDFSSSVQKIVSGNIRVNIAAPVIECDWLINLPKIKAHNQLYVTLAVKNIFGIVKGANKAILHMLHGSTHDGFAEIILDLLNFLPPSIHCIDGITVMHRSGPLDGEALPLHCIGGSLNPVALDTALLELLELEKKKSPLWRVAAERGLEGIQSDKLTFPLLSPVDFRGSGFQAPATLNGIRFNPFRFFLGMGKRLMGKH</sequence>
<dbReference type="Proteomes" id="UP000826725">
    <property type="component" value="Chromosome"/>
</dbReference>
<dbReference type="KEGG" id="dbk:DGMP_19560"/>
<name>A0A8D5JDL5_9BACT</name>
<accession>A0A8D5JDL5</accession>
<feature type="domain" description="DUF362" evidence="1">
    <location>
        <begin position="43"/>
        <end position="237"/>
    </location>
</feature>
<evidence type="ECO:0000313" key="2">
    <source>
        <dbReference type="EMBL" id="BCL61263.1"/>
    </source>
</evidence>
<proteinExistence type="predicted"/>
<dbReference type="Pfam" id="PF04015">
    <property type="entry name" value="DUF362"/>
    <property type="match status" value="1"/>
</dbReference>
<organism evidence="2 3">
    <name type="scientific">Desulfomarina profundi</name>
    <dbReference type="NCBI Taxonomy" id="2772557"/>
    <lineage>
        <taxon>Bacteria</taxon>
        <taxon>Pseudomonadati</taxon>
        <taxon>Thermodesulfobacteriota</taxon>
        <taxon>Desulfobulbia</taxon>
        <taxon>Desulfobulbales</taxon>
        <taxon>Desulfobulbaceae</taxon>
        <taxon>Desulfomarina</taxon>
    </lineage>
</organism>
<evidence type="ECO:0000313" key="3">
    <source>
        <dbReference type="Proteomes" id="UP000826725"/>
    </source>
</evidence>